<dbReference type="PROSITE" id="PS50090">
    <property type="entry name" value="MYB_LIKE"/>
    <property type="match status" value="2"/>
</dbReference>
<dbReference type="Pfam" id="PF23082">
    <property type="entry name" value="Myb_DNA-binding_2"/>
    <property type="match status" value="1"/>
</dbReference>
<feature type="domain" description="Myb-like" evidence="6">
    <location>
        <begin position="136"/>
        <end position="188"/>
    </location>
</feature>
<evidence type="ECO:0000259" key="6">
    <source>
        <dbReference type="PROSITE" id="PS50090"/>
    </source>
</evidence>
<dbReference type="Pfam" id="PF00249">
    <property type="entry name" value="Myb_DNA-binding"/>
    <property type="match status" value="1"/>
</dbReference>
<dbReference type="InterPro" id="IPR017884">
    <property type="entry name" value="SANT_dom"/>
</dbReference>
<gene>
    <name evidence="9" type="primary">MYB3</name>
</gene>
<evidence type="ECO:0000256" key="2">
    <source>
        <dbReference type="ARBA" id="ARBA00023015"/>
    </source>
</evidence>
<dbReference type="EMBL" id="MF741320">
    <property type="protein sequence ID" value="AXF84306.1"/>
    <property type="molecule type" value="mRNA"/>
</dbReference>
<dbReference type="GO" id="GO:0005634">
    <property type="term" value="C:nucleus"/>
    <property type="evidence" value="ECO:0007669"/>
    <property type="project" value="UniProtKB-SubCell"/>
</dbReference>
<dbReference type="CDD" id="cd00167">
    <property type="entry name" value="SANT"/>
    <property type="match status" value="2"/>
</dbReference>
<dbReference type="PANTHER" id="PTHR44042">
    <property type="entry name" value="DUPLICATED HOMEODOMAIN-LIKE SUPERFAMILY PROTEIN-RELATED"/>
    <property type="match status" value="1"/>
</dbReference>
<dbReference type="PANTHER" id="PTHR44042:SF6">
    <property type="entry name" value="DUPLICATED HOMEODOMAIN-LIKE SUPERFAMILY PROTEIN"/>
    <property type="match status" value="1"/>
</dbReference>
<feature type="domain" description="SANT" evidence="7">
    <location>
        <begin position="144"/>
        <end position="192"/>
    </location>
</feature>
<feature type="domain" description="HTH myb-type" evidence="8">
    <location>
        <begin position="136"/>
        <end position="192"/>
    </location>
</feature>
<keyword evidence="2" id="KW-0805">Transcription regulation</keyword>
<keyword evidence="4" id="KW-0804">Transcription</keyword>
<evidence type="ECO:0000256" key="1">
    <source>
        <dbReference type="ARBA" id="ARBA00004123"/>
    </source>
</evidence>
<evidence type="ECO:0000256" key="4">
    <source>
        <dbReference type="ARBA" id="ARBA00023163"/>
    </source>
</evidence>
<dbReference type="NCBIfam" id="TIGR01557">
    <property type="entry name" value="myb_SHAQKYF"/>
    <property type="match status" value="1"/>
</dbReference>
<dbReference type="PROSITE" id="PS51293">
    <property type="entry name" value="SANT"/>
    <property type="match status" value="1"/>
</dbReference>
<dbReference type="InterPro" id="IPR001005">
    <property type="entry name" value="SANT/Myb"/>
</dbReference>
<keyword evidence="5" id="KW-0539">Nucleus</keyword>
<dbReference type="InterPro" id="IPR017930">
    <property type="entry name" value="Myb_dom"/>
</dbReference>
<dbReference type="FunFam" id="1.10.10.60:FF:000009">
    <property type="entry name" value="transcription factor MYB1R1"/>
    <property type="match status" value="1"/>
</dbReference>
<proteinExistence type="evidence at transcript level"/>
<feature type="domain" description="Myb-like" evidence="6">
    <location>
        <begin position="25"/>
        <end position="79"/>
    </location>
</feature>
<dbReference type="FunFam" id="1.10.10.60:FF:000154">
    <property type="entry name" value="Transcription factor SRM1"/>
    <property type="match status" value="1"/>
</dbReference>
<name>A0A345D7G8_BOENI</name>
<dbReference type="SUPFAM" id="SSF46689">
    <property type="entry name" value="Homeodomain-like"/>
    <property type="match status" value="2"/>
</dbReference>
<evidence type="ECO:0000256" key="5">
    <source>
        <dbReference type="ARBA" id="ARBA00023242"/>
    </source>
</evidence>
<evidence type="ECO:0000313" key="9">
    <source>
        <dbReference type="EMBL" id="AXF84306.1"/>
    </source>
</evidence>
<evidence type="ECO:0000256" key="3">
    <source>
        <dbReference type="ARBA" id="ARBA00023125"/>
    </source>
</evidence>
<dbReference type="PROSITE" id="PS51294">
    <property type="entry name" value="HTH_MYB"/>
    <property type="match status" value="1"/>
</dbReference>
<dbReference type="InterPro" id="IPR009057">
    <property type="entry name" value="Homeodomain-like_sf"/>
</dbReference>
<keyword evidence="3" id="KW-0238">DNA-binding</keyword>
<dbReference type="GO" id="GO:0003677">
    <property type="term" value="F:DNA binding"/>
    <property type="evidence" value="ECO:0007669"/>
    <property type="project" value="UniProtKB-KW"/>
</dbReference>
<dbReference type="SMART" id="SM00717">
    <property type="entry name" value="SANT"/>
    <property type="match status" value="2"/>
</dbReference>
<dbReference type="Gene3D" id="1.10.10.60">
    <property type="entry name" value="Homeodomain-like"/>
    <property type="match status" value="2"/>
</dbReference>
<protein>
    <submittedName>
        <fullName evidence="9">MYB3</fullName>
    </submittedName>
</protein>
<evidence type="ECO:0000259" key="8">
    <source>
        <dbReference type="PROSITE" id="PS51294"/>
    </source>
</evidence>
<evidence type="ECO:0000259" key="7">
    <source>
        <dbReference type="PROSITE" id="PS51293"/>
    </source>
</evidence>
<sequence>METLNPALFMSSNPMRLFLQGSPSSSTTTTTEWTREENKRFESALAIFDETTPNRWAKVAAMIPGKSVFDVIKQYKELEDDVSDIEAGRVPIPGYFPQAAAAAAAGGAGFPFEFGWLDDRTCYRKKPNHLARAPDHERKKGVPWTKDEHRRFLLGLMKYGKGDWRNISRNFVITKTPTQVASHAQKYYLRQIPGGKDKRRPSIHDFTVVNLTESNTQVLDNNPPLFDHSSMIPPISMSSGEAQNVLLDWNIRKDEALMALGSTYGIALNGLRPPPEQNLYGKAQASMFELQASRYQTRG</sequence>
<comment type="subcellular location">
    <subcellularLocation>
        <location evidence="1">Nucleus</location>
    </subcellularLocation>
</comment>
<dbReference type="InterPro" id="IPR006447">
    <property type="entry name" value="Myb_dom_plants"/>
</dbReference>
<reference evidence="9" key="1">
    <citation type="submission" date="2017-08" db="EMBL/GenBank/DDBJ databases">
        <title>Cloning and analysis of Boehmeria nivea (L.) Guad. MYB3 Gene under Cd Stress.</title>
        <authorList>
            <person name="Zhu S."/>
            <person name="Jie Y."/>
        </authorList>
    </citation>
    <scope>NUCLEOTIDE SEQUENCE</scope>
    <source>
        <tissue evidence="9">Leaf</tissue>
    </source>
</reference>
<dbReference type="AlphaFoldDB" id="A0A345D7G8"/>
<organism evidence="9">
    <name type="scientific">Boehmeria nivea</name>
    <name type="common">Chinese grass</name>
    <name type="synonym">Urtica nivea</name>
    <dbReference type="NCBI Taxonomy" id="83906"/>
    <lineage>
        <taxon>Eukaryota</taxon>
        <taxon>Viridiplantae</taxon>
        <taxon>Streptophyta</taxon>
        <taxon>Embryophyta</taxon>
        <taxon>Tracheophyta</taxon>
        <taxon>Spermatophyta</taxon>
        <taxon>Magnoliopsida</taxon>
        <taxon>eudicotyledons</taxon>
        <taxon>Gunneridae</taxon>
        <taxon>Pentapetalae</taxon>
        <taxon>rosids</taxon>
        <taxon>fabids</taxon>
        <taxon>Rosales</taxon>
        <taxon>Urticaceae</taxon>
        <taxon>Boehmeria</taxon>
    </lineage>
</organism>
<accession>A0A345D7G8</accession>